<dbReference type="RefSeq" id="WP_380870344.1">
    <property type="nucleotide sequence ID" value="NZ_JBHUMA010000009.1"/>
</dbReference>
<organism evidence="1 2">
    <name type="scientific">Sphingobacterium corticis</name>
    <dbReference type="NCBI Taxonomy" id="1812823"/>
    <lineage>
        <taxon>Bacteria</taxon>
        <taxon>Pseudomonadati</taxon>
        <taxon>Bacteroidota</taxon>
        <taxon>Sphingobacteriia</taxon>
        <taxon>Sphingobacteriales</taxon>
        <taxon>Sphingobacteriaceae</taxon>
        <taxon>Sphingobacterium</taxon>
    </lineage>
</organism>
<name>A0ABW5NMA3_9SPHI</name>
<keyword evidence="2" id="KW-1185">Reference proteome</keyword>
<comment type="caution">
    <text evidence="1">The sequence shown here is derived from an EMBL/GenBank/DDBJ whole genome shotgun (WGS) entry which is preliminary data.</text>
</comment>
<evidence type="ECO:0008006" key="3">
    <source>
        <dbReference type="Google" id="ProtNLM"/>
    </source>
</evidence>
<accession>A0ABW5NMA3</accession>
<sequence>MKDLTIINGVNQDFVFIDADSDTSGIVAYFINSENYLDGDFKDQDLIKVEISYQYQVLERVSGWEYPDFKESKVYPGDDNFDYDAAYKEALEASKEILLQKHDLELVGI</sequence>
<dbReference type="Proteomes" id="UP001597393">
    <property type="component" value="Unassembled WGS sequence"/>
</dbReference>
<evidence type="ECO:0000313" key="2">
    <source>
        <dbReference type="Proteomes" id="UP001597393"/>
    </source>
</evidence>
<reference evidence="2" key="1">
    <citation type="journal article" date="2019" name="Int. J. Syst. Evol. Microbiol.">
        <title>The Global Catalogue of Microorganisms (GCM) 10K type strain sequencing project: providing services to taxonomists for standard genome sequencing and annotation.</title>
        <authorList>
            <consortium name="The Broad Institute Genomics Platform"/>
            <consortium name="The Broad Institute Genome Sequencing Center for Infectious Disease"/>
            <person name="Wu L."/>
            <person name="Ma J."/>
        </authorList>
    </citation>
    <scope>NUCLEOTIDE SEQUENCE [LARGE SCALE GENOMIC DNA]</scope>
    <source>
        <strain evidence="2">KCTC 42248</strain>
    </source>
</reference>
<proteinExistence type="predicted"/>
<gene>
    <name evidence="1" type="ORF">ACFSQ3_14695</name>
</gene>
<protein>
    <recommendedName>
        <fullName evidence="3">Phage protein</fullName>
    </recommendedName>
</protein>
<dbReference type="EMBL" id="JBHUMA010000009">
    <property type="protein sequence ID" value="MFD2600204.1"/>
    <property type="molecule type" value="Genomic_DNA"/>
</dbReference>
<evidence type="ECO:0000313" key="1">
    <source>
        <dbReference type="EMBL" id="MFD2600204.1"/>
    </source>
</evidence>